<dbReference type="InterPro" id="IPR024810">
    <property type="entry name" value="MAB21L/cGLR"/>
</dbReference>
<dbReference type="Pfam" id="PF20266">
    <property type="entry name" value="Mab-21_C"/>
    <property type="match status" value="1"/>
</dbReference>
<reference evidence="14 15" key="1">
    <citation type="journal article" date="2024" name="BMC Genomics">
        <title>De novo assembly and annotation of Popillia japonica's genome with initial clues to its potential as an invasive pest.</title>
        <authorList>
            <person name="Cucini C."/>
            <person name="Boschi S."/>
            <person name="Funari R."/>
            <person name="Cardaioli E."/>
            <person name="Iannotti N."/>
            <person name="Marturano G."/>
            <person name="Paoli F."/>
            <person name="Bruttini M."/>
            <person name="Carapelli A."/>
            <person name="Frati F."/>
            <person name="Nardi F."/>
        </authorList>
    </citation>
    <scope>NUCLEOTIDE SEQUENCE [LARGE SCALE GENOMIC DNA]</scope>
    <source>
        <strain evidence="14">DMR45628</strain>
    </source>
</reference>
<dbReference type="Gene3D" id="1.10.1410.40">
    <property type="match status" value="1"/>
</dbReference>
<dbReference type="SMART" id="SM01265">
    <property type="entry name" value="Mab-21"/>
    <property type="match status" value="1"/>
</dbReference>
<comment type="similarity">
    <text evidence="3">Belongs to the mab-21 family.</text>
</comment>
<dbReference type="GO" id="GO:0016779">
    <property type="term" value="F:nucleotidyltransferase activity"/>
    <property type="evidence" value="ECO:0007669"/>
    <property type="project" value="UniProtKB-KW"/>
</dbReference>
<keyword evidence="6" id="KW-0479">Metal-binding</keyword>
<dbReference type="Gene3D" id="3.30.460.90">
    <property type="match status" value="1"/>
</dbReference>
<sequence length="551" mass="64417">MKESLQNMADQNKYTCMENVLQHVNSNYICLDKNQIKINNKVINELCSILINDMKKYSVLFKELYKQIYYGGSYYDGLKISRPEEYDCDLLLELPKILNPLITTVPEYPGFVQMLVTDLEKYKSHNSFNSELPKRLLDDENYLRVDKLRSWVESILDKVLGNLPKEKNFHSFTVDDKTYYFKKTKETSIGLDATILDIDLVPCFNFRDIDWPRCDNFRKNPSSKNRTFFVVPKKPKISASNADRLWRLELVSAADRLWRLSFQQQELEFLDQRQSLKPALKLLKRLRDRYQHKSISSYFIKTVFLWQVDEGDDLLWKQKLSTVFMTMLKKYHQHLDNKSIPYFWNNDFNLIKDINDKELEKIKNTVGKIITKIDGNLDDPFIVAAYLVPKQQVDSMRQTVTISKKFEKALLSKTSCDVPDEMICNRSISSDTNTAESSSSVGGSVEAALKEINKKLDTIMTEQETMKSLLERLSMNCWVLMRFLIVYRIVTIKILTYNINLNPKRVQKGNLDQIISLNSPIFPGSVQQSQILEVIVMQYDPIGQYFEGEFF</sequence>
<evidence type="ECO:0000313" key="15">
    <source>
        <dbReference type="Proteomes" id="UP001458880"/>
    </source>
</evidence>
<feature type="domain" description="Mab-21-like nucleotidyltransferase" evidence="12">
    <location>
        <begin position="74"/>
        <end position="271"/>
    </location>
</feature>
<keyword evidence="7" id="KW-0547">Nucleotide-binding</keyword>
<dbReference type="GO" id="GO:0005524">
    <property type="term" value="F:ATP binding"/>
    <property type="evidence" value="ECO:0007669"/>
    <property type="project" value="UniProtKB-KW"/>
</dbReference>
<accession>A0AAW1MJV1</accession>
<evidence type="ECO:0000256" key="7">
    <source>
        <dbReference type="ARBA" id="ARBA00022741"/>
    </source>
</evidence>
<dbReference type="PANTHER" id="PTHR10656">
    <property type="entry name" value="CELL FATE DETERMINING PROTEIN MAB21-RELATED"/>
    <property type="match status" value="1"/>
</dbReference>
<keyword evidence="15" id="KW-1185">Reference proteome</keyword>
<proteinExistence type="inferred from homology"/>
<dbReference type="Pfam" id="PF03281">
    <property type="entry name" value="Mab-21"/>
    <property type="match status" value="1"/>
</dbReference>
<evidence type="ECO:0000259" key="13">
    <source>
        <dbReference type="Pfam" id="PF20266"/>
    </source>
</evidence>
<dbReference type="AlphaFoldDB" id="A0AAW1MJV1"/>
<dbReference type="InterPro" id="IPR046903">
    <property type="entry name" value="Mab-21-like_nuc_Trfase"/>
</dbReference>
<evidence type="ECO:0000256" key="4">
    <source>
        <dbReference type="ARBA" id="ARBA00022679"/>
    </source>
</evidence>
<dbReference type="EMBL" id="JASPKY010000039">
    <property type="protein sequence ID" value="KAK9746523.1"/>
    <property type="molecule type" value="Genomic_DNA"/>
</dbReference>
<evidence type="ECO:0000259" key="12">
    <source>
        <dbReference type="Pfam" id="PF03281"/>
    </source>
</evidence>
<comment type="cofactor">
    <cofactor evidence="2">
        <name>Mg(2+)</name>
        <dbReference type="ChEBI" id="CHEBI:18420"/>
    </cofactor>
</comment>
<dbReference type="InterPro" id="IPR046906">
    <property type="entry name" value="Mab-21_HhH/H2TH-like"/>
</dbReference>
<keyword evidence="8" id="KW-0067">ATP-binding</keyword>
<protein>
    <submittedName>
        <fullName evidence="14">Mab-21 protein HhH/H2TH-like domain</fullName>
    </submittedName>
</protein>
<evidence type="ECO:0000256" key="5">
    <source>
        <dbReference type="ARBA" id="ARBA00022695"/>
    </source>
</evidence>
<comment type="cofactor">
    <cofactor evidence="1">
        <name>Mn(2+)</name>
        <dbReference type="ChEBI" id="CHEBI:29035"/>
    </cofactor>
</comment>
<keyword evidence="10" id="KW-0342">GTP-binding</keyword>
<feature type="domain" description="Mab-21-like HhH/H2TH-like" evidence="13">
    <location>
        <begin position="276"/>
        <end position="366"/>
    </location>
</feature>
<keyword evidence="5" id="KW-0548">Nucleotidyltransferase</keyword>
<evidence type="ECO:0000256" key="2">
    <source>
        <dbReference type="ARBA" id="ARBA00001946"/>
    </source>
</evidence>
<keyword evidence="4" id="KW-0808">Transferase</keyword>
<dbReference type="GO" id="GO:0005525">
    <property type="term" value="F:GTP binding"/>
    <property type="evidence" value="ECO:0007669"/>
    <property type="project" value="UniProtKB-KW"/>
</dbReference>
<organism evidence="14 15">
    <name type="scientific">Popillia japonica</name>
    <name type="common">Japanese beetle</name>
    <dbReference type="NCBI Taxonomy" id="7064"/>
    <lineage>
        <taxon>Eukaryota</taxon>
        <taxon>Metazoa</taxon>
        <taxon>Ecdysozoa</taxon>
        <taxon>Arthropoda</taxon>
        <taxon>Hexapoda</taxon>
        <taxon>Insecta</taxon>
        <taxon>Pterygota</taxon>
        <taxon>Neoptera</taxon>
        <taxon>Endopterygota</taxon>
        <taxon>Coleoptera</taxon>
        <taxon>Polyphaga</taxon>
        <taxon>Scarabaeiformia</taxon>
        <taxon>Scarabaeidae</taxon>
        <taxon>Rutelinae</taxon>
        <taxon>Popillia</taxon>
    </lineage>
</organism>
<gene>
    <name evidence="14" type="ORF">QE152_g6063</name>
</gene>
<dbReference type="Proteomes" id="UP001458880">
    <property type="component" value="Unassembled WGS sequence"/>
</dbReference>
<evidence type="ECO:0000313" key="14">
    <source>
        <dbReference type="EMBL" id="KAK9746523.1"/>
    </source>
</evidence>
<name>A0AAW1MJV1_POPJA</name>
<evidence type="ECO:0000256" key="1">
    <source>
        <dbReference type="ARBA" id="ARBA00001936"/>
    </source>
</evidence>
<keyword evidence="9" id="KW-0460">Magnesium</keyword>
<evidence type="ECO:0000256" key="10">
    <source>
        <dbReference type="ARBA" id="ARBA00023134"/>
    </source>
</evidence>
<evidence type="ECO:0000256" key="8">
    <source>
        <dbReference type="ARBA" id="ARBA00022840"/>
    </source>
</evidence>
<evidence type="ECO:0000256" key="6">
    <source>
        <dbReference type="ARBA" id="ARBA00022723"/>
    </source>
</evidence>
<comment type="caution">
    <text evidence="14">The sequence shown here is derived from an EMBL/GenBank/DDBJ whole genome shotgun (WGS) entry which is preliminary data.</text>
</comment>
<keyword evidence="11" id="KW-0464">Manganese</keyword>
<evidence type="ECO:0000256" key="11">
    <source>
        <dbReference type="ARBA" id="ARBA00023211"/>
    </source>
</evidence>
<evidence type="ECO:0000256" key="9">
    <source>
        <dbReference type="ARBA" id="ARBA00022842"/>
    </source>
</evidence>
<evidence type="ECO:0000256" key="3">
    <source>
        <dbReference type="ARBA" id="ARBA00008307"/>
    </source>
</evidence>
<dbReference type="PANTHER" id="PTHR10656:SF42">
    <property type="entry name" value="CYCLIC GMP-AMP SYNTHASE-LIKE PROTEIN-RELATED"/>
    <property type="match status" value="1"/>
</dbReference>
<dbReference type="GO" id="GO:0046872">
    <property type="term" value="F:metal ion binding"/>
    <property type="evidence" value="ECO:0007669"/>
    <property type="project" value="UniProtKB-KW"/>
</dbReference>